<dbReference type="WBParaSite" id="PS1159_v2.g23852.t1">
    <property type="protein sequence ID" value="PS1159_v2.g23852.t1"/>
    <property type="gene ID" value="PS1159_v2.g23852"/>
</dbReference>
<accession>A0AC35G5P5</accession>
<dbReference type="Proteomes" id="UP000887580">
    <property type="component" value="Unplaced"/>
</dbReference>
<organism evidence="1 2">
    <name type="scientific">Panagrolaimus sp. PS1159</name>
    <dbReference type="NCBI Taxonomy" id="55785"/>
    <lineage>
        <taxon>Eukaryota</taxon>
        <taxon>Metazoa</taxon>
        <taxon>Ecdysozoa</taxon>
        <taxon>Nematoda</taxon>
        <taxon>Chromadorea</taxon>
        <taxon>Rhabditida</taxon>
        <taxon>Tylenchina</taxon>
        <taxon>Panagrolaimomorpha</taxon>
        <taxon>Panagrolaimoidea</taxon>
        <taxon>Panagrolaimidae</taxon>
        <taxon>Panagrolaimus</taxon>
    </lineage>
</organism>
<sequence length="880" mass="100457">MTRVLCVAEKNDAAKNIAALLSRGGAQRTEGRSVYNKIYRFDHQFRGQMAQFAMTSVSGHLLNLEFTGPYREWRPDSISALFEAPVTKTVPQNMLAIEQTLLEQSRQAQVLIIWTDCDREGEHIGAEIITVCHRQNPRLEVYRAVFSEITAPSVNRALQNVVRLDQNKVDAVDCRSELDLRIGAAFTRLQTLHLQSAIPNVLEGVVSYGSCQFPTLGFIVERYKAAKEFIPETFWRLIGRHSRANQNVEFVWERNRLFDRDVVNMFLQECREARANARVVAVREVPKFRWRPIALDTVEFEKLAVRKLRMSARDALAAANRLYTSGYISYPRTETNIFPKNIQLGPLVECQGNSGDWGQFAVGIMQNGGPQAKNGRKSDEAHPPIHPLKFATKENLLRDWKVYELIVRHFLACVSRDATGKETTVEVMVADETFKATGLIVEDPGFYQVWTYDKWSDKTLPKYRNNEILKDFDVTMGEGSTTAPLLLSEADLIALMEKHGIGTDATHAEHIEKIKTRSYVKLNGDNRFIPGFLGLALVDAYNEMGFEMSKPALRSHLESQLVEICNGTKTKAEVLQEQIRNYKNIFMAAERRIRVLSDILRRYLDPRQQQRPLVIRRLYRCSIMAVGKGKKMIKKGNKKKAVDPFSRKEWYDIKAPSMFTNRQVGKTLVNRTQGTRIASDFLKGRVYEVSLGDLNSIDTDFKKFRLVCEDVQGRECLTNFHGMSLSRDKLCSIVRKWHTLIEGNVAVRTSDGYLLRIFCIGFTKRDPHQIKKATYAQSSKVRAIRARMVENIQKEIQGVDLKTAVKKLIAGSIEKEIERKCWYLHPLQDVYIRKVKVLKKPKFEHGRLFDLHGTDTGAVTEAGEAISRPDDYEPPVLESV</sequence>
<proteinExistence type="predicted"/>
<evidence type="ECO:0000313" key="2">
    <source>
        <dbReference type="WBParaSite" id="PS1159_v2.g23852.t1"/>
    </source>
</evidence>
<protein>
    <submittedName>
        <fullName evidence="2">Small ribosomal subunit protein eS1</fullName>
    </submittedName>
</protein>
<reference evidence="2" key="1">
    <citation type="submission" date="2022-11" db="UniProtKB">
        <authorList>
            <consortium name="WormBaseParasite"/>
        </authorList>
    </citation>
    <scope>IDENTIFICATION</scope>
</reference>
<evidence type="ECO:0000313" key="1">
    <source>
        <dbReference type="Proteomes" id="UP000887580"/>
    </source>
</evidence>
<name>A0AC35G5P5_9BILA</name>